<keyword evidence="2" id="KW-1185">Reference proteome</keyword>
<proteinExistence type="predicted"/>
<gene>
    <name evidence="1" type="ORF">SAMN05444487_101422</name>
</gene>
<name>A0A1H2RAK8_9BACL</name>
<dbReference type="Proteomes" id="UP000198534">
    <property type="component" value="Unassembled WGS sequence"/>
</dbReference>
<reference evidence="1 2" key="1">
    <citation type="submission" date="2016-10" db="EMBL/GenBank/DDBJ databases">
        <authorList>
            <person name="de Groot N.N."/>
        </authorList>
    </citation>
    <scope>NUCLEOTIDE SEQUENCE [LARGE SCALE GENOMIC DNA]</scope>
    <source>
        <strain evidence="1 2">DSM 45610</strain>
    </source>
</reference>
<evidence type="ECO:0000313" key="2">
    <source>
        <dbReference type="Proteomes" id="UP000198534"/>
    </source>
</evidence>
<dbReference type="EMBL" id="FNNQ01000001">
    <property type="protein sequence ID" value="SDW16447.1"/>
    <property type="molecule type" value="Genomic_DNA"/>
</dbReference>
<protein>
    <submittedName>
        <fullName evidence="1">Uncharacterized protein</fullName>
    </submittedName>
</protein>
<dbReference type="RefSeq" id="WP_143034976.1">
    <property type="nucleotide sequence ID" value="NZ_FNNQ01000001.1"/>
</dbReference>
<evidence type="ECO:0000313" key="1">
    <source>
        <dbReference type="EMBL" id="SDW16447.1"/>
    </source>
</evidence>
<organism evidence="1 2">
    <name type="scientific">Marininema mesophilum</name>
    <dbReference type="NCBI Taxonomy" id="1048340"/>
    <lineage>
        <taxon>Bacteria</taxon>
        <taxon>Bacillati</taxon>
        <taxon>Bacillota</taxon>
        <taxon>Bacilli</taxon>
        <taxon>Bacillales</taxon>
        <taxon>Thermoactinomycetaceae</taxon>
        <taxon>Marininema</taxon>
    </lineage>
</organism>
<dbReference type="AlphaFoldDB" id="A0A1H2RAK8"/>
<accession>A0A1H2RAK8</accession>
<sequence length="103" mass="11224">MVVRVIYNPVNGDPVDVADLRRGDVEIFNGGAPPSPTIENKRLRVIPVPPNTLVIVIGKSARGCKQGAALCIHPKSGRRTAKKLILLKIKPGQRILCKAVQRR</sequence>